<sequence>MNLLKIIFKFELRMLLRQRLVLCLIAFFFLTGLYSIYDGYHITKKQLTAIDSLERNYDQKFNELAKNFKADTTTSAGKTSYAQAGIPSVIEYRNPLNAVHKPATLSSLSVGQRDILPYYEVITRKRNAVNAPNAEIANPEMLAAGNFDLAYVIIYLFPLLAIALSYNTWSKEKEQQTDRLLAVQGEHPKRIIVYKLGFRFTVVALLAWLLSAIGIISDSQLSSFNLTTSLLWFFTVTVYLAFWFSICLMLIKLGKSSAVNALYLLAAWCFFLLVLPALTNAFIRQKYPIPLKTDEAVALRENSEAIWAMPKQALIDTFYANHPKYNSLKSAADTSENSTVRFSAYYDLLGRKMTSVIIHYNQYPRKQNLISAKLSWINPATKTQYLLNSIAESGLTDYLSYQNQVNQFQKTWVDFMTDYIIHNKNLSLADLHHLPEFKMQPTPGKNTNILTDILGLLMISLSILFLSTKIKLPL</sequence>
<proteinExistence type="predicted"/>
<reference evidence="2 4" key="1">
    <citation type="submission" date="2018-10" db="EMBL/GenBank/DDBJ databases">
        <title>Genomic Encyclopedia of Archaeal and Bacterial Type Strains, Phase II (KMG-II): from individual species to whole genera.</title>
        <authorList>
            <person name="Goeker M."/>
        </authorList>
    </citation>
    <scope>NUCLEOTIDE SEQUENCE [LARGE SCALE GENOMIC DNA]</scope>
    <source>
        <strain evidence="2 4">DSM 19624</strain>
    </source>
</reference>
<feature type="transmembrane region" description="Helical" evidence="1">
    <location>
        <begin position="20"/>
        <end position="37"/>
    </location>
</feature>
<evidence type="ECO:0000313" key="3">
    <source>
        <dbReference type="EMBL" id="TFB30018.1"/>
    </source>
</evidence>
<name>A0A497XY53_9SPHI</name>
<gene>
    <name evidence="2" type="ORF">BCL90_3237</name>
    <name evidence="3" type="ORF">E3V97_17725</name>
</gene>
<keyword evidence="1" id="KW-0812">Transmembrane</keyword>
<feature type="transmembrane region" description="Helical" evidence="1">
    <location>
        <begin position="229"/>
        <end position="251"/>
    </location>
</feature>
<dbReference type="EMBL" id="RCCK01000012">
    <property type="protein sequence ID" value="RLJ74893.1"/>
    <property type="molecule type" value="Genomic_DNA"/>
</dbReference>
<evidence type="ECO:0000313" key="4">
    <source>
        <dbReference type="Proteomes" id="UP000273898"/>
    </source>
</evidence>
<dbReference type="PANTHER" id="PTHR43471">
    <property type="entry name" value="ABC TRANSPORTER PERMEASE"/>
    <property type="match status" value="1"/>
</dbReference>
<dbReference type="PANTHER" id="PTHR43471:SF14">
    <property type="entry name" value="ABC-2 TYPE TRANSPORT SYSTEM PERMEASE PROTEIN"/>
    <property type="match status" value="1"/>
</dbReference>
<keyword evidence="5" id="KW-1185">Reference proteome</keyword>
<dbReference type="Proteomes" id="UP000297429">
    <property type="component" value="Unassembled WGS sequence"/>
</dbReference>
<feature type="transmembrane region" description="Helical" evidence="1">
    <location>
        <begin position="196"/>
        <end position="217"/>
    </location>
</feature>
<evidence type="ECO:0000313" key="2">
    <source>
        <dbReference type="EMBL" id="RLJ74893.1"/>
    </source>
</evidence>
<accession>A0A497XY53</accession>
<dbReference type="RefSeq" id="WP_121284885.1">
    <property type="nucleotide sequence ID" value="NZ_RCCK01000012.1"/>
</dbReference>
<dbReference type="Proteomes" id="UP000273898">
    <property type="component" value="Unassembled WGS sequence"/>
</dbReference>
<feature type="transmembrane region" description="Helical" evidence="1">
    <location>
        <begin position="263"/>
        <end position="283"/>
    </location>
</feature>
<keyword evidence="1" id="KW-1133">Transmembrane helix</keyword>
<reference evidence="3 5" key="2">
    <citation type="submission" date="2019-03" db="EMBL/GenBank/DDBJ databases">
        <authorList>
            <person name="He R.-H."/>
        </authorList>
    </citation>
    <scope>NUCLEOTIDE SEQUENCE [LARGE SCALE GENOMIC DNA]</scope>
    <source>
        <strain evidence="3 5">DSM 19624</strain>
    </source>
</reference>
<feature type="transmembrane region" description="Helical" evidence="1">
    <location>
        <begin position="149"/>
        <end position="169"/>
    </location>
</feature>
<protein>
    <submittedName>
        <fullName evidence="2">ABC-2 type transport system permease protein</fullName>
    </submittedName>
    <submittedName>
        <fullName evidence="3">DUF3526 domain-containing protein</fullName>
    </submittedName>
</protein>
<dbReference type="InterPro" id="IPR021913">
    <property type="entry name" value="DUF3526"/>
</dbReference>
<dbReference type="OrthoDB" id="6016419at2"/>
<organism evidence="2 4">
    <name type="scientific">Pedobacter alluvionis</name>
    <dbReference type="NCBI Taxonomy" id="475253"/>
    <lineage>
        <taxon>Bacteria</taxon>
        <taxon>Pseudomonadati</taxon>
        <taxon>Bacteroidota</taxon>
        <taxon>Sphingobacteriia</taxon>
        <taxon>Sphingobacteriales</taxon>
        <taxon>Sphingobacteriaceae</taxon>
        <taxon>Pedobacter</taxon>
    </lineage>
</organism>
<dbReference type="EMBL" id="SOPX01000003">
    <property type="protein sequence ID" value="TFB30018.1"/>
    <property type="molecule type" value="Genomic_DNA"/>
</dbReference>
<keyword evidence="1" id="KW-0472">Membrane</keyword>
<evidence type="ECO:0000313" key="5">
    <source>
        <dbReference type="Proteomes" id="UP000297429"/>
    </source>
</evidence>
<dbReference type="Pfam" id="PF12040">
    <property type="entry name" value="DUF3526"/>
    <property type="match status" value="1"/>
</dbReference>
<comment type="caution">
    <text evidence="2">The sequence shown here is derived from an EMBL/GenBank/DDBJ whole genome shotgun (WGS) entry which is preliminary data.</text>
</comment>
<evidence type="ECO:0000256" key="1">
    <source>
        <dbReference type="SAM" id="Phobius"/>
    </source>
</evidence>
<dbReference type="AlphaFoldDB" id="A0A497XY53"/>